<dbReference type="AlphaFoldDB" id="A0A2I0JV56"/>
<accession>A0A2I0JV56</accession>
<evidence type="ECO:0000313" key="2">
    <source>
        <dbReference type="EMBL" id="PKI60207.1"/>
    </source>
</evidence>
<evidence type="ECO:0000256" key="1">
    <source>
        <dbReference type="SAM" id="MobiDB-lite"/>
    </source>
</evidence>
<dbReference type="Proteomes" id="UP000233551">
    <property type="component" value="Unassembled WGS sequence"/>
</dbReference>
<reference evidence="2 3" key="1">
    <citation type="submission" date="2017-11" db="EMBL/GenBank/DDBJ databases">
        <title>De-novo sequencing of pomegranate (Punica granatum L.) genome.</title>
        <authorList>
            <person name="Akparov Z."/>
            <person name="Amiraslanov A."/>
            <person name="Hajiyeva S."/>
            <person name="Abbasov M."/>
            <person name="Kaur K."/>
            <person name="Hamwieh A."/>
            <person name="Solovyev V."/>
            <person name="Salamov A."/>
            <person name="Braich B."/>
            <person name="Kosarev P."/>
            <person name="Mahmoud A."/>
            <person name="Hajiyev E."/>
            <person name="Babayeva S."/>
            <person name="Izzatullayeva V."/>
            <person name="Mammadov A."/>
            <person name="Mammadov A."/>
            <person name="Sharifova S."/>
            <person name="Ojaghi J."/>
            <person name="Eynullazada K."/>
            <person name="Bayramov B."/>
            <person name="Abdulazimova A."/>
            <person name="Shahmuradov I."/>
        </authorList>
    </citation>
    <scope>NUCLEOTIDE SEQUENCE [LARGE SCALE GENOMIC DNA]</scope>
    <source>
        <strain evidence="3">cv. AG2017</strain>
        <tissue evidence="2">Leaf</tissue>
    </source>
</reference>
<keyword evidence="3" id="KW-1185">Reference proteome</keyword>
<feature type="compositionally biased region" description="Acidic residues" evidence="1">
    <location>
        <begin position="119"/>
        <end position="128"/>
    </location>
</feature>
<gene>
    <name evidence="2" type="ORF">CRG98_019395</name>
</gene>
<evidence type="ECO:0000313" key="3">
    <source>
        <dbReference type="Proteomes" id="UP000233551"/>
    </source>
</evidence>
<protein>
    <submittedName>
        <fullName evidence="2">Uncharacterized protein</fullName>
    </submittedName>
</protein>
<sequence length="139" mass="13360">MRSVSGVRFPMNSGDAVGLVVAEGVEVAAGAVGDGPPEEVVRLEGPDEVGEERVAVGVGVVGGGEAGEDGDLPAGAAVGVGLVEGGGLVEDLEGEGRGAGGVGRGVVDEEDGAHGAPAEDPDGPEVVDVEVRGGIGRRG</sequence>
<proteinExistence type="predicted"/>
<name>A0A2I0JV56_PUNGR</name>
<feature type="region of interest" description="Disordered" evidence="1">
    <location>
        <begin position="91"/>
        <end position="139"/>
    </location>
</feature>
<organism evidence="2 3">
    <name type="scientific">Punica granatum</name>
    <name type="common">Pomegranate</name>
    <dbReference type="NCBI Taxonomy" id="22663"/>
    <lineage>
        <taxon>Eukaryota</taxon>
        <taxon>Viridiplantae</taxon>
        <taxon>Streptophyta</taxon>
        <taxon>Embryophyta</taxon>
        <taxon>Tracheophyta</taxon>
        <taxon>Spermatophyta</taxon>
        <taxon>Magnoliopsida</taxon>
        <taxon>eudicotyledons</taxon>
        <taxon>Gunneridae</taxon>
        <taxon>Pentapetalae</taxon>
        <taxon>rosids</taxon>
        <taxon>malvids</taxon>
        <taxon>Myrtales</taxon>
        <taxon>Lythraceae</taxon>
        <taxon>Punica</taxon>
    </lineage>
</organism>
<comment type="caution">
    <text evidence="2">The sequence shown here is derived from an EMBL/GenBank/DDBJ whole genome shotgun (WGS) entry which is preliminary data.</text>
</comment>
<dbReference type="EMBL" id="PGOL01001181">
    <property type="protein sequence ID" value="PKI60207.1"/>
    <property type="molecule type" value="Genomic_DNA"/>
</dbReference>